<gene>
    <name evidence="2" type="ORF">Z051_09540</name>
</gene>
<dbReference type="EMBL" id="AZYO01000018">
    <property type="protein sequence ID" value="KOS56482.1"/>
    <property type="molecule type" value="Genomic_DNA"/>
</dbReference>
<dbReference type="AlphaFoldDB" id="A0A0M8PNT6"/>
<proteinExistence type="predicted"/>
<comment type="caution">
    <text evidence="2">The sequence shown here is derived from an EMBL/GenBank/DDBJ whole genome shotgun (WGS) entry which is preliminary data.</text>
</comment>
<reference evidence="2 3" key="1">
    <citation type="journal article" date="2015" name="Genome Announc.">
        <title>Draft Genome Sequence of Rhodococcus rhodochrous Strain KG-21, a Soil Isolate from Oil Fields of Krishna-Godavari Basin, India.</title>
        <authorList>
            <person name="Dawar C."/>
            <person name="Aggarwal R.K."/>
        </authorList>
    </citation>
    <scope>NUCLEOTIDE SEQUENCE [LARGE SCALE GENOMIC DNA]</scope>
    <source>
        <strain evidence="2 3">KG-21</strain>
    </source>
</reference>
<evidence type="ECO:0000256" key="1">
    <source>
        <dbReference type="SAM" id="MobiDB-lite"/>
    </source>
</evidence>
<feature type="region of interest" description="Disordered" evidence="1">
    <location>
        <begin position="133"/>
        <end position="158"/>
    </location>
</feature>
<name>A0A0M8PNT6_RHORH</name>
<dbReference type="Proteomes" id="UP000037712">
    <property type="component" value="Unassembled WGS sequence"/>
</dbReference>
<sequence>MARGGARNRSGPQADPKSGRSDRRGLQFTTLPSEGYSGKAPDWPFPKGSTRERAVWRKVWTYPQAAQWAIEPHRWETIAMWVRWKVRAEAPDAPAADAAVMHRLADQIGLTPAGLKENGWVIATDEVAAAKAEKPKAQDVEQPAAPQRRLRAVPGGAN</sequence>
<dbReference type="PATRIC" id="fig|1441923.3.peg.2112"/>
<protein>
    <submittedName>
        <fullName evidence="2">Uncharacterized protein</fullName>
    </submittedName>
</protein>
<organism evidence="2 3">
    <name type="scientific">Rhodococcus rhodochrous KG-21</name>
    <dbReference type="NCBI Taxonomy" id="1441923"/>
    <lineage>
        <taxon>Bacteria</taxon>
        <taxon>Bacillati</taxon>
        <taxon>Actinomycetota</taxon>
        <taxon>Actinomycetes</taxon>
        <taxon>Mycobacteriales</taxon>
        <taxon>Nocardiaceae</taxon>
        <taxon>Rhodococcus</taxon>
    </lineage>
</organism>
<evidence type="ECO:0000313" key="2">
    <source>
        <dbReference type="EMBL" id="KOS56482.1"/>
    </source>
</evidence>
<accession>A0A0M8PNT6</accession>
<evidence type="ECO:0000313" key="3">
    <source>
        <dbReference type="Proteomes" id="UP000037712"/>
    </source>
</evidence>
<reference evidence="3" key="2">
    <citation type="submission" date="2015-01" db="EMBL/GenBank/DDBJ databases">
        <title>Draft genome sequence of potential hydrocarbon metabolising strain of Rhodococcus rhodochrous.</title>
        <authorList>
            <person name="Aggarwal R.K."/>
            <person name="Dawar C."/>
        </authorList>
    </citation>
    <scope>NUCLEOTIDE SEQUENCE [LARGE SCALE GENOMIC DNA]</scope>
    <source>
        <strain evidence="3">KG-21</strain>
    </source>
</reference>
<feature type="region of interest" description="Disordered" evidence="1">
    <location>
        <begin position="1"/>
        <end position="47"/>
    </location>
</feature>
<dbReference type="RefSeq" id="WP_054372480.1">
    <property type="nucleotide sequence ID" value="NZ_AZYO01000018.1"/>
</dbReference>